<accession>A0A3N0C3A0</accession>
<dbReference type="Gene3D" id="3.40.190.10">
    <property type="entry name" value="Periplasmic binding protein-like II"/>
    <property type="match status" value="2"/>
</dbReference>
<gene>
    <name evidence="6" type="ORF">D7003_07915</name>
</gene>
<proteinExistence type="inferred from homology"/>
<dbReference type="PROSITE" id="PS50931">
    <property type="entry name" value="HTH_LYSR"/>
    <property type="match status" value="1"/>
</dbReference>
<dbReference type="Proteomes" id="UP000273807">
    <property type="component" value="Unassembled WGS sequence"/>
</dbReference>
<dbReference type="Pfam" id="PF03466">
    <property type="entry name" value="LysR_substrate"/>
    <property type="match status" value="1"/>
</dbReference>
<sequence length="302" mass="32805">MLDLHRLVILRAVIAAGSVHGAASSLHLAPATVSQHLRVLARETGLVLFEKNGRGIDATPAALHLAEESSHALADMERLERTVMDLRQGRAERITFACFASVAQAWMPHVVTVLRSVAPGAVVEISITELHPAGGRRQADIDIRNEALDADPLHLHGHHRHVLTDEELWLVLPAEHPLAAHDVVDMLELRDQPWIDHDINDGPTGRIIARACLTAGFTPRYVARLDDHHAAVSLAAAGLGITVLPLIALTGLPDNLTIRPLANPSVGRRIVAFTKSHPDRARLIHAALTALRDVAGTSRWQR</sequence>
<keyword evidence="2" id="KW-0805">Transcription regulation</keyword>
<dbReference type="InterPro" id="IPR000847">
    <property type="entry name" value="LysR_HTH_N"/>
</dbReference>
<dbReference type="InterPro" id="IPR036388">
    <property type="entry name" value="WH-like_DNA-bd_sf"/>
</dbReference>
<protein>
    <submittedName>
        <fullName evidence="6">LysR family transcriptional regulator</fullName>
    </submittedName>
</protein>
<dbReference type="InterPro" id="IPR036390">
    <property type="entry name" value="WH_DNA-bd_sf"/>
</dbReference>
<evidence type="ECO:0000256" key="4">
    <source>
        <dbReference type="ARBA" id="ARBA00023163"/>
    </source>
</evidence>
<comment type="similarity">
    <text evidence="1">Belongs to the LysR transcriptional regulatory family.</text>
</comment>
<dbReference type="GO" id="GO:0003700">
    <property type="term" value="F:DNA-binding transcription factor activity"/>
    <property type="evidence" value="ECO:0007669"/>
    <property type="project" value="InterPro"/>
</dbReference>
<evidence type="ECO:0000313" key="7">
    <source>
        <dbReference type="Proteomes" id="UP000273807"/>
    </source>
</evidence>
<keyword evidence="3" id="KW-0238">DNA-binding</keyword>
<feature type="domain" description="HTH lysR-type" evidence="5">
    <location>
        <begin position="2"/>
        <end position="59"/>
    </location>
</feature>
<evidence type="ECO:0000256" key="3">
    <source>
        <dbReference type="ARBA" id="ARBA00023125"/>
    </source>
</evidence>
<dbReference type="SUPFAM" id="SSF53850">
    <property type="entry name" value="Periplasmic binding protein-like II"/>
    <property type="match status" value="1"/>
</dbReference>
<dbReference type="Gene3D" id="1.10.10.10">
    <property type="entry name" value="Winged helix-like DNA-binding domain superfamily/Winged helix DNA-binding domain"/>
    <property type="match status" value="1"/>
</dbReference>
<name>A0A3N0C3A0_9MICC</name>
<dbReference type="PANTHER" id="PTHR30346:SF29">
    <property type="entry name" value="LYSR SUBSTRATE-BINDING"/>
    <property type="match status" value="1"/>
</dbReference>
<evidence type="ECO:0000313" key="6">
    <source>
        <dbReference type="EMBL" id="RNL57092.1"/>
    </source>
</evidence>
<dbReference type="SUPFAM" id="SSF46785">
    <property type="entry name" value="Winged helix' DNA-binding domain"/>
    <property type="match status" value="1"/>
</dbReference>
<keyword evidence="4" id="KW-0804">Transcription</keyword>
<reference evidence="6 7" key="1">
    <citation type="submission" date="2018-10" db="EMBL/GenBank/DDBJ databases">
        <title>Genome sequencing of Arthrobacter oryzae TNB02.</title>
        <authorList>
            <person name="Cho Y.-J."/>
            <person name="Cho A."/>
            <person name="Kim O.-S."/>
        </authorList>
    </citation>
    <scope>NUCLEOTIDE SEQUENCE [LARGE SCALE GENOMIC DNA]</scope>
    <source>
        <strain evidence="6 7">TNB02</strain>
    </source>
</reference>
<evidence type="ECO:0000256" key="2">
    <source>
        <dbReference type="ARBA" id="ARBA00023015"/>
    </source>
</evidence>
<comment type="caution">
    <text evidence="6">The sequence shown here is derived from an EMBL/GenBank/DDBJ whole genome shotgun (WGS) entry which is preliminary data.</text>
</comment>
<evidence type="ECO:0000256" key="1">
    <source>
        <dbReference type="ARBA" id="ARBA00009437"/>
    </source>
</evidence>
<dbReference type="PANTHER" id="PTHR30346">
    <property type="entry name" value="TRANSCRIPTIONAL DUAL REGULATOR HCAR-RELATED"/>
    <property type="match status" value="1"/>
</dbReference>
<dbReference type="OrthoDB" id="4131546at2"/>
<evidence type="ECO:0000259" key="5">
    <source>
        <dbReference type="PROSITE" id="PS50931"/>
    </source>
</evidence>
<keyword evidence="7" id="KW-1185">Reference proteome</keyword>
<dbReference type="GO" id="GO:0032993">
    <property type="term" value="C:protein-DNA complex"/>
    <property type="evidence" value="ECO:0007669"/>
    <property type="project" value="TreeGrafter"/>
</dbReference>
<organism evidence="6 7">
    <name type="scientific">Arthrobacter oryzae</name>
    <dbReference type="NCBI Taxonomy" id="409290"/>
    <lineage>
        <taxon>Bacteria</taxon>
        <taxon>Bacillati</taxon>
        <taxon>Actinomycetota</taxon>
        <taxon>Actinomycetes</taxon>
        <taxon>Micrococcales</taxon>
        <taxon>Micrococcaceae</taxon>
        <taxon>Arthrobacter</taxon>
    </lineage>
</organism>
<dbReference type="GO" id="GO:0003677">
    <property type="term" value="F:DNA binding"/>
    <property type="evidence" value="ECO:0007669"/>
    <property type="project" value="UniProtKB-KW"/>
</dbReference>
<dbReference type="EMBL" id="RBED01000083">
    <property type="protein sequence ID" value="RNL57092.1"/>
    <property type="molecule type" value="Genomic_DNA"/>
</dbReference>
<dbReference type="AlphaFoldDB" id="A0A3N0C3A0"/>
<dbReference type="InterPro" id="IPR005119">
    <property type="entry name" value="LysR_subst-bd"/>
</dbReference>
<dbReference type="RefSeq" id="WP_123254918.1">
    <property type="nucleotide sequence ID" value="NZ_RBED01000083.1"/>
</dbReference>
<dbReference type="Pfam" id="PF00126">
    <property type="entry name" value="HTH_1"/>
    <property type="match status" value="1"/>
</dbReference>